<organism evidence="2 3">
    <name type="scientific">Blattamonas nauphoetae</name>
    <dbReference type="NCBI Taxonomy" id="2049346"/>
    <lineage>
        <taxon>Eukaryota</taxon>
        <taxon>Metamonada</taxon>
        <taxon>Preaxostyla</taxon>
        <taxon>Oxymonadida</taxon>
        <taxon>Blattamonas</taxon>
    </lineage>
</organism>
<evidence type="ECO:0000313" key="2">
    <source>
        <dbReference type="EMBL" id="KAK2940262.1"/>
    </source>
</evidence>
<feature type="region of interest" description="Disordered" evidence="1">
    <location>
        <begin position="30"/>
        <end position="59"/>
    </location>
</feature>
<gene>
    <name evidence="2" type="ORF">BLNAU_24832</name>
</gene>
<feature type="compositionally biased region" description="Low complexity" evidence="1">
    <location>
        <begin position="91"/>
        <end position="107"/>
    </location>
</feature>
<feature type="region of interest" description="Disordered" evidence="1">
    <location>
        <begin position="186"/>
        <end position="218"/>
    </location>
</feature>
<evidence type="ECO:0000256" key="1">
    <source>
        <dbReference type="SAM" id="MobiDB-lite"/>
    </source>
</evidence>
<keyword evidence="3" id="KW-1185">Reference proteome</keyword>
<dbReference type="Proteomes" id="UP001281761">
    <property type="component" value="Unassembled WGS sequence"/>
</dbReference>
<feature type="region of interest" description="Disordered" evidence="1">
    <location>
        <begin position="90"/>
        <end position="118"/>
    </location>
</feature>
<comment type="caution">
    <text evidence="2">The sequence shown here is derived from an EMBL/GenBank/DDBJ whole genome shotgun (WGS) entry which is preliminary data.</text>
</comment>
<feature type="compositionally biased region" description="Polar residues" evidence="1">
    <location>
        <begin position="43"/>
        <end position="59"/>
    </location>
</feature>
<reference evidence="2 3" key="1">
    <citation type="journal article" date="2022" name="bioRxiv">
        <title>Genomics of Preaxostyla Flagellates Illuminates Evolutionary Transitions and the Path Towards Mitochondrial Loss.</title>
        <authorList>
            <person name="Novak L.V.F."/>
            <person name="Treitli S.C."/>
            <person name="Pyrih J."/>
            <person name="Halakuc P."/>
            <person name="Pipaliya S.V."/>
            <person name="Vacek V."/>
            <person name="Brzon O."/>
            <person name="Soukal P."/>
            <person name="Eme L."/>
            <person name="Dacks J.B."/>
            <person name="Karnkowska A."/>
            <person name="Elias M."/>
            <person name="Hampl V."/>
        </authorList>
    </citation>
    <scope>NUCLEOTIDE SEQUENCE [LARGE SCALE GENOMIC DNA]</scope>
    <source>
        <strain evidence="2">NAU3</strain>
        <tissue evidence="2">Gut</tissue>
    </source>
</reference>
<protein>
    <submittedName>
        <fullName evidence="2">Uncharacterized protein</fullName>
    </submittedName>
</protein>
<proteinExistence type="predicted"/>
<accession>A0ABQ9WLD1</accession>
<evidence type="ECO:0000313" key="3">
    <source>
        <dbReference type="Proteomes" id="UP001281761"/>
    </source>
</evidence>
<dbReference type="EMBL" id="JARBJD010000703">
    <property type="protein sequence ID" value="KAK2940262.1"/>
    <property type="molecule type" value="Genomic_DNA"/>
</dbReference>
<name>A0ABQ9WLD1_9EUKA</name>
<feature type="compositionally biased region" description="Basic residues" evidence="1">
    <location>
        <begin position="202"/>
        <end position="218"/>
    </location>
</feature>
<sequence>MQLSQYHTVPDETLAILQATANIPGSSIKHTFPSHSYEDPKTISGTWSSSHRNDSTNGDVLTCQSPSSSDLATLFVNLWKQNSALATCDVSSFTSPSKSSSAKRCSSIPPTLPPERSPVVLPCQPDNHHHTRESEPAAAIVKKTITHYLSIFNQSAQENRSPTTPHEVRSKADKVIHPASHRCVLRQRVRHPPNASHTTTHPPRRRQPHPVVRRRSRLPRATLRVLEPVFTTLPNMWTKLTQSAADCVEFLQYFTQFVKLFCK</sequence>